<name>A0A6A6JN38_WESOR</name>
<proteinExistence type="predicted"/>
<gene>
    <name evidence="1" type="ORF">EI97DRAFT_432227</name>
</gene>
<reference evidence="1" key="1">
    <citation type="journal article" date="2020" name="Stud. Mycol.">
        <title>101 Dothideomycetes genomes: a test case for predicting lifestyles and emergence of pathogens.</title>
        <authorList>
            <person name="Haridas S."/>
            <person name="Albert R."/>
            <person name="Binder M."/>
            <person name="Bloem J."/>
            <person name="Labutti K."/>
            <person name="Salamov A."/>
            <person name="Andreopoulos B."/>
            <person name="Baker S."/>
            <person name="Barry K."/>
            <person name="Bills G."/>
            <person name="Bluhm B."/>
            <person name="Cannon C."/>
            <person name="Castanera R."/>
            <person name="Culley D."/>
            <person name="Daum C."/>
            <person name="Ezra D."/>
            <person name="Gonzalez J."/>
            <person name="Henrissat B."/>
            <person name="Kuo A."/>
            <person name="Liang C."/>
            <person name="Lipzen A."/>
            <person name="Lutzoni F."/>
            <person name="Magnuson J."/>
            <person name="Mondo S."/>
            <person name="Nolan M."/>
            <person name="Ohm R."/>
            <person name="Pangilinan J."/>
            <person name="Park H.-J."/>
            <person name="Ramirez L."/>
            <person name="Alfaro M."/>
            <person name="Sun H."/>
            <person name="Tritt A."/>
            <person name="Yoshinaga Y."/>
            <person name="Zwiers L.-H."/>
            <person name="Turgeon B."/>
            <person name="Goodwin S."/>
            <person name="Spatafora J."/>
            <person name="Crous P."/>
            <person name="Grigoriev I."/>
        </authorList>
    </citation>
    <scope>NUCLEOTIDE SEQUENCE</scope>
    <source>
        <strain evidence="1">CBS 379.55</strain>
    </source>
</reference>
<dbReference type="EMBL" id="ML986490">
    <property type="protein sequence ID" value="KAF2277348.1"/>
    <property type="molecule type" value="Genomic_DNA"/>
</dbReference>
<dbReference type="SUPFAM" id="SSF55729">
    <property type="entry name" value="Acyl-CoA N-acyltransferases (Nat)"/>
    <property type="match status" value="1"/>
</dbReference>
<evidence type="ECO:0000313" key="2">
    <source>
        <dbReference type="Proteomes" id="UP000800097"/>
    </source>
</evidence>
<dbReference type="Gene3D" id="3.40.630.30">
    <property type="match status" value="1"/>
</dbReference>
<sequence>MTSLSPAEPSPPSLRLARYSDLADIARCWYHAFFDDEIIGDMMHPNRKQYPEDVYWFLLRGIRERFWEWRHQFIVVTVKVGDKERIVGAADWRRVGEGGKKMEMFWCDPSKAVPLSFM</sequence>
<dbReference type="RefSeq" id="XP_033654887.1">
    <property type="nucleotide sequence ID" value="XM_033798124.1"/>
</dbReference>
<protein>
    <recommendedName>
        <fullName evidence="3">N-acetyltransferase domain-containing protein</fullName>
    </recommendedName>
</protein>
<dbReference type="OrthoDB" id="2744543at2759"/>
<keyword evidence="2" id="KW-1185">Reference proteome</keyword>
<accession>A0A6A6JN38</accession>
<evidence type="ECO:0000313" key="1">
    <source>
        <dbReference type="EMBL" id="KAF2277348.1"/>
    </source>
</evidence>
<organism evidence="1 2">
    <name type="scientific">Westerdykella ornata</name>
    <dbReference type="NCBI Taxonomy" id="318751"/>
    <lineage>
        <taxon>Eukaryota</taxon>
        <taxon>Fungi</taxon>
        <taxon>Dikarya</taxon>
        <taxon>Ascomycota</taxon>
        <taxon>Pezizomycotina</taxon>
        <taxon>Dothideomycetes</taxon>
        <taxon>Pleosporomycetidae</taxon>
        <taxon>Pleosporales</taxon>
        <taxon>Sporormiaceae</taxon>
        <taxon>Westerdykella</taxon>
    </lineage>
</organism>
<dbReference type="AlphaFoldDB" id="A0A6A6JN38"/>
<evidence type="ECO:0008006" key="3">
    <source>
        <dbReference type="Google" id="ProtNLM"/>
    </source>
</evidence>
<dbReference type="Proteomes" id="UP000800097">
    <property type="component" value="Unassembled WGS sequence"/>
</dbReference>
<dbReference type="InterPro" id="IPR016181">
    <property type="entry name" value="Acyl_CoA_acyltransferase"/>
</dbReference>
<dbReference type="GeneID" id="54551299"/>